<dbReference type="InterPro" id="IPR007029">
    <property type="entry name" value="YHS_dom"/>
</dbReference>
<dbReference type="NCBIfam" id="NF041384">
    <property type="entry name" value="YHS_seleno_dom"/>
    <property type="match status" value="1"/>
</dbReference>
<dbReference type="AlphaFoldDB" id="A0A5F1ZVK8"/>
<evidence type="ECO:0000259" key="1">
    <source>
        <dbReference type="Pfam" id="PF04945"/>
    </source>
</evidence>
<feature type="domain" description="YHS" evidence="1">
    <location>
        <begin position="50"/>
        <end position="87"/>
    </location>
</feature>
<name>A0A5F1ZVK8_9LEPT</name>
<dbReference type="Proteomes" id="UP000297946">
    <property type="component" value="Unassembled WGS sequence"/>
</dbReference>
<dbReference type="Pfam" id="PF04945">
    <property type="entry name" value="YHS"/>
    <property type="match status" value="1"/>
</dbReference>
<accession>A0A5F1ZVK8</accession>
<proteinExistence type="predicted"/>
<evidence type="ECO:0000313" key="2">
    <source>
        <dbReference type="EMBL" id="TGK01604.1"/>
    </source>
</evidence>
<reference evidence="3" key="1">
    <citation type="submission" date="2018-10" db="EMBL/GenBank/DDBJ databases">
        <authorList>
            <person name="Vincent A.T."/>
            <person name="Schiettekatte O."/>
            <person name="Bourhy P."/>
            <person name="Veyrier F.J."/>
            <person name="Picardeau M."/>
        </authorList>
    </citation>
    <scope>NUCLEOTIDE SEQUENCE</scope>
    <source>
        <strain evidence="3">201702690</strain>
    </source>
</reference>
<reference evidence="2 5" key="2">
    <citation type="journal article" date="2019" name="PLoS Negl. Trop. Dis.">
        <title>Revisiting the worldwide diversity of Leptospira species in the environment.</title>
        <authorList>
            <person name="Vincent A.T."/>
            <person name="Schiettekatte O."/>
            <person name="Bourhy P."/>
            <person name="Veyrier F.J."/>
            <person name="Picardeau M."/>
        </authorList>
    </citation>
    <scope>NUCLEOTIDE SEQUENCE [LARGE SCALE GENOMIC DNA]</scope>
    <source>
        <strain evidence="3">201702690</strain>
        <strain evidence="2 5">SSW18</strain>
    </source>
</reference>
<gene>
    <name evidence="2" type="ORF">EHO57_09945</name>
    <name evidence="3" type="ORF">EHQ53_08925</name>
</gene>
<sequence length="154" mass="17525">MNKLYFLIGLILLSVGCAGRQVSDPVFTADGKIAIRGYDPVAYFTESKPKEGDSKFSLNWKGAEWKFSSKKNMEIFSKNPENYAPQYGGYCAYAMRDGETYEIDPKAWKIVSGKLYLNYNEKVNGFWERDIPGNIAKADAQWKVLPKKETNTRP</sequence>
<dbReference type="Proteomes" id="UP000297273">
    <property type="component" value="Unassembled WGS sequence"/>
</dbReference>
<evidence type="ECO:0000313" key="5">
    <source>
        <dbReference type="Proteomes" id="UP000297946"/>
    </source>
</evidence>
<dbReference type="EMBL" id="RQGC01000004">
    <property type="protein sequence ID" value="TGL42296.1"/>
    <property type="molecule type" value="Genomic_DNA"/>
</dbReference>
<evidence type="ECO:0000313" key="3">
    <source>
        <dbReference type="EMBL" id="TGL42296.1"/>
    </source>
</evidence>
<comment type="caution">
    <text evidence="2">The sequence shown here is derived from an EMBL/GenBank/DDBJ whole genome shotgun (WGS) entry which is preliminary data.</text>
</comment>
<evidence type="ECO:0000313" key="4">
    <source>
        <dbReference type="Proteomes" id="UP000297273"/>
    </source>
</evidence>
<protein>
    <submittedName>
        <fullName evidence="2">YHS domain-containing protein</fullName>
    </submittedName>
</protein>
<dbReference type="OrthoDB" id="344729at2"/>
<keyword evidence="4" id="KW-1185">Reference proteome</keyword>
<dbReference type="PROSITE" id="PS51257">
    <property type="entry name" value="PROKAR_LIPOPROTEIN"/>
    <property type="match status" value="1"/>
</dbReference>
<organism evidence="2 5">
    <name type="scientific">Leptospira langatensis</name>
    <dbReference type="NCBI Taxonomy" id="2484983"/>
    <lineage>
        <taxon>Bacteria</taxon>
        <taxon>Pseudomonadati</taxon>
        <taxon>Spirochaetota</taxon>
        <taxon>Spirochaetia</taxon>
        <taxon>Leptospirales</taxon>
        <taxon>Leptospiraceae</taxon>
        <taxon>Leptospira</taxon>
    </lineage>
</organism>
<dbReference type="EMBL" id="RQER01000006">
    <property type="protein sequence ID" value="TGK01604.1"/>
    <property type="molecule type" value="Genomic_DNA"/>
</dbReference>